<accession>A0AA86PA90</accession>
<sequence length="352" mass="42080">MYVWSLESTLFFLEHTPVKYLITDTKMEAPKTEVDELLRKCLKLLIDSAPPPKVPFYNAKELVDEIDSLIQHQTMNETVYQRQQQVLDQKLLDQRENQRIKEEINDIQGQVEAAKERLYNLKVKYYETPGFYEKMKPLTNNTQLELQEHAARIRLLQKMNRYRRENDIELQLIDNEYINNLAYDATQYKCIYDLQTRYMRDQVDLIRGAARKIVIRSNLLPLSDVYQTDCQRALKLAEEKLDNLQKKLQQFSLLQLNDGRRHVSKLYQESLQVDKEAERDLQDKTRLQKQLLQINRHESDKMKVLNKIPTKMVQKSSVYLQEKRKTQKQIVLESEMQKLATKKEQKDFYDEQ</sequence>
<evidence type="ECO:0000313" key="2">
    <source>
        <dbReference type="EMBL" id="CAI9932342.1"/>
    </source>
</evidence>
<gene>
    <name evidence="3" type="ORF">HINF_LOCUS11948</name>
    <name evidence="2" type="ORF">HINF_LOCUS19987</name>
    <name evidence="4" type="ORF">HINF_LOCUS79015</name>
</gene>
<comment type="caution">
    <text evidence="2">The sequence shown here is derived from an EMBL/GenBank/DDBJ whole genome shotgun (WGS) entry which is preliminary data.</text>
</comment>
<dbReference type="EMBL" id="CATOUU010000516">
    <property type="protein sequence ID" value="CAI9932342.1"/>
    <property type="molecule type" value="Genomic_DNA"/>
</dbReference>
<feature type="coiled-coil region" evidence="1">
    <location>
        <begin position="97"/>
        <end position="124"/>
    </location>
</feature>
<evidence type="ECO:0000313" key="3">
    <source>
        <dbReference type="EMBL" id="CAL5991123.1"/>
    </source>
</evidence>
<dbReference type="EMBL" id="CAXDID020000026">
    <property type="protein sequence ID" value="CAL5991123.1"/>
    <property type="molecule type" value="Genomic_DNA"/>
</dbReference>
<dbReference type="EMBL" id="CAXDID020000990">
    <property type="protein sequence ID" value="CAL6116327.1"/>
    <property type="molecule type" value="Genomic_DNA"/>
</dbReference>
<reference evidence="2" key="1">
    <citation type="submission" date="2023-06" db="EMBL/GenBank/DDBJ databases">
        <authorList>
            <person name="Kurt Z."/>
        </authorList>
    </citation>
    <scope>NUCLEOTIDE SEQUENCE</scope>
</reference>
<dbReference type="AlphaFoldDB" id="A0AA86PA90"/>
<keyword evidence="5" id="KW-1185">Reference proteome</keyword>
<evidence type="ECO:0000313" key="4">
    <source>
        <dbReference type="EMBL" id="CAL6116327.1"/>
    </source>
</evidence>
<dbReference type="Proteomes" id="UP001642409">
    <property type="component" value="Unassembled WGS sequence"/>
</dbReference>
<reference evidence="3 5" key="2">
    <citation type="submission" date="2024-07" db="EMBL/GenBank/DDBJ databases">
        <authorList>
            <person name="Akdeniz Z."/>
        </authorList>
    </citation>
    <scope>NUCLEOTIDE SEQUENCE [LARGE SCALE GENOMIC DNA]</scope>
</reference>
<feature type="coiled-coil region" evidence="1">
    <location>
        <begin position="227"/>
        <end position="254"/>
    </location>
</feature>
<proteinExistence type="predicted"/>
<protein>
    <submittedName>
        <fullName evidence="3">Hypothetical_protein</fullName>
    </submittedName>
</protein>
<organism evidence="2">
    <name type="scientific">Hexamita inflata</name>
    <dbReference type="NCBI Taxonomy" id="28002"/>
    <lineage>
        <taxon>Eukaryota</taxon>
        <taxon>Metamonada</taxon>
        <taxon>Diplomonadida</taxon>
        <taxon>Hexamitidae</taxon>
        <taxon>Hexamitinae</taxon>
        <taxon>Hexamita</taxon>
    </lineage>
</organism>
<keyword evidence="1" id="KW-0175">Coiled coil</keyword>
<name>A0AA86PA90_9EUKA</name>
<evidence type="ECO:0000256" key="1">
    <source>
        <dbReference type="SAM" id="Coils"/>
    </source>
</evidence>
<evidence type="ECO:0000313" key="5">
    <source>
        <dbReference type="Proteomes" id="UP001642409"/>
    </source>
</evidence>